<evidence type="ECO:0000313" key="10">
    <source>
        <dbReference type="Proteomes" id="UP000488299"/>
    </source>
</evidence>
<evidence type="ECO:0000256" key="5">
    <source>
        <dbReference type="ARBA" id="ARBA00023237"/>
    </source>
</evidence>
<comment type="similarity">
    <text evidence="2">Belongs to the SusD family.</text>
</comment>
<dbReference type="Gene3D" id="1.25.40.390">
    <property type="match status" value="1"/>
</dbReference>
<dbReference type="InterPro" id="IPR011990">
    <property type="entry name" value="TPR-like_helical_dom_sf"/>
</dbReference>
<comment type="subcellular location">
    <subcellularLocation>
        <location evidence="1">Cell outer membrane</location>
    </subcellularLocation>
</comment>
<feature type="chain" id="PRO_5029830392" evidence="6">
    <location>
        <begin position="23"/>
        <end position="514"/>
    </location>
</feature>
<dbReference type="Pfam" id="PF14322">
    <property type="entry name" value="SusD-like_3"/>
    <property type="match status" value="1"/>
</dbReference>
<feature type="domain" description="SusD-like N-terminal" evidence="8">
    <location>
        <begin position="66"/>
        <end position="237"/>
    </location>
</feature>
<keyword evidence="10" id="KW-1185">Reference proteome</keyword>
<feature type="signal peptide" evidence="6">
    <location>
        <begin position="1"/>
        <end position="22"/>
    </location>
</feature>
<evidence type="ECO:0000259" key="7">
    <source>
        <dbReference type="Pfam" id="PF07980"/>
    </source>
</evidence>
<dbReference type="Pfam" id="PF07980">
    <property type="entry name" value="SusD_RagB"/>
    <property type="match status" value="1"/>
</dbReference>
<accession>A0A7J5TT31</accession>
<reference evidence="9 10" key="1">
    <citation type="submission" date="2019-10" db="EMBL/GenBank/DDBJ databases">
        <title>Rudanella paleaurantiibacter sp. nov., isolated from sludge.</title>
        <authorList>
            <person name="Xu S.Q."/>
        </authorList>
    </citation>
    <scope>NUCLEOTIDE SEQUENCE [LARGE SCALE GENOMIC DNA]</scope>
    <source>
        <strain evidence="9 10">HX-22-17</strain>
    </source>
</reference>
<keyword evidence="5" id="KW-0998">Cell outer membrane</keyword>
<evidence type="ECO:0000256" key="3">
    <source>
        <dbReference type="ARBA" id="ARBA00022729"/>
    </source>
</evidence>
<dbReference type="AlphaFoldDB" id="A0A7J5TT31"/>
<dbReference type="CDD" id="cd08977">
    <property type="entry name" value="SusD"/>
    <property type="match status" value="1"/>
</dbReference>
<protein>
    <submittedName>
        <fullName evidence="9">RagB/SusD family nutrient uptake outer membrane protein</fullName>
    </submittedName>
</protein>
<evidence type="ECO:0000259" key="8">
    <source>
        <dbReference type="Pfam" id="PF14322"/>
    </source>
</evidence>
<dbReference type="InterPro" id="IPR033985">
    <property type="entry name" value="SusD-like_N"/>
</dbReference>
<evidence type="ECO:0000256" key="6">
    <source>
        <dbReference type="SAM" id="SignalP"/>
    </source>
</evidence>
<feature type="domain" description="RagB/SusD" evidence="7">
    <location>
        <begin position="376"/>
        <end position="514"/>
    </location>
</feature>
<comment type="caution">
    <text evidence="9">The sequence shown here is derived from an EMBL/GenBank/DDBJ whole genome shotgun (WGS) entry which is preliminary data.</text>
</comment>
<proteinExistence type="inferred from homology"/>
<gene>
    <name evidence="9" type="ORF">F5984_23425</name>
</gene>
<dbReference type="GO" id="GO:0009279">
    <property type="term" value="C:cell outer membrane"/>
    <property type="evidence" value="ECO:0007669"/>
    <property type="project" value="UniProtKB-SubCell"/>
</dbReference>
<sequence>MKKTYILLLTALLGLSTSGCNEMLNPQPVGTQTVDNTFTDFAGTISAVNGIYNILSGGNLYRGDNNLLYIDYASDDVMAGDSKVSSSAYSLVDYFELPADNAQTFGLWDGLYRIIYRSNVVIGRVPALNFPVAQSRNSAGLLFKDQFIGEAKFLRAFAYFNLVRLFGDVPLRTDEIKSASEVNIPRAPSAQVYAQIIDDLKDAATKLPPTVSGSGVGNERGRPTRWAALTMLADVYLTQRNWAEARNTAAQVLTQSGLNLNARYADSFAARGGSENSGESLFEVQFSNNGQAAGTAGLGNNYSFIMGAVNEVNGGVVSLAAYRPTDNASADNEAGFRGGLIQEYEEGDLRRDVTFVRGLGSGGFQRWLTIKHHLPNTGAVGQVNFPIYRLAETLLIYAEAANESGVLDAQGLEYLNRLRRRAFGLPLTTPSTARDIASGLTQAQYRDIIRSERRKELAMENKRWFDLVRYGFDYANTVLKVNQKREGFSRERMLFPIARIETINNPLLTQNPGY</sequence>
<evidence type="ECO:0000256" key="2">
    <source>
        <dbReference type="ARBA" id="ARBA00006275"/>
    </source>
</evidence>
<dbReference type="Proteomes" id="UP000488299">
    <property type="component" value="Unassembled WGS sequence"/>
</dbReference>
<dbReference type="SUPFAM" id="SSF48452">
    <property type="entry name" value="TPR-like"/>
    <property type="match status" value="1"/>
</dbReference>
<name>A0A7J5TT31_9BACT</name>
<evidence type="ECO:0000256" key="4">
    <source>
        <dbReference type="ARBA" id="ARBA00023136"/>
    </source>
</evidence>
<dbReference type="EMBL" id="WELI01000013">
    <property type="protein sequence ID" value="KAB7726866.1"/>
    <property type="molecule type" value="Genomic_DNA"/>
</dbReference>
<keyword evidence="3 6" id="KW-0732">Signal</keyword>
<organism evidence="9 10">
    <name type="scientific">Rudanella paleaurantiibacter</name>
    <dbReference type="NCBI Taxonomy" id="2614655"/>
    <lineage>
        <taxon>Bacteria</taxon>
        <taxon>Pseudomonadati</taxon>
        <taxon>Bacteroidota</taxon>
        <taxon>Cytophagia</taxon>
        <taxon>Cytophagales</taxon>
        <taxon>Cytophagaceae</taxon>
        <taxon>Rudanella</taxon>
    </lineage>
</organism>
<dbReference type="RefSeq" id="WP_152126652.1">
    <property type="nucleotide sequence ID" value="NZ_WELI01000013.1"/>
</dbReference>
<dbReference type="InterPro" id="IPR012944">
    <property type="entry name" value="SusD_RagB_dom"/>
</dbReference>
<evidence type="ECO:0000256" key="1">
    <source>
        <dbReference type="ARBA" id="ARBA00004442"/>
    </source>
</evidence>
<keyword evidence="4" id="KW-0472">Membrane</keyword>
<dbReference type="PROSITE" id="PS51257">
    <property type="entry name" value="PROKAR_LIPOPROTEIN"/>
    <property type="match status" value="1"/>
</dbReference>
<evidence type="ECO:0000313" key="9">
    <source>
        <dbReference type="EMBL" id="KAB7726866.1"/>
    </source>
</evidence>